<dbReference type="AlphaFoldDB" id="A0A839IVL1"/>
<gene>
    <name evidence="5" type="ORF">H4O21_20465</name>
</gene>
<dbReference type="InterPro" id="IPR015422">
    <property type="entry name" value="PyrdxlP-dep_Trfase_small"/>
</dbReference>
<evidence type="ECO:0000256" key="2">
    <source>
        <dbReference type="ARBA" id="ARBA00022898"/>
    </source>
</evidence>
<dbReference type="InterPro" id="IPR015421">
    <property type="entry name" value="PyrdxlP-dep_Trfase_major"/>
</dbReference>
<evidence type="ECO:0000313" key="6">
    <source>
        <dbReference type="Proteomes" id="UP000565262"/>
    </source>
</evidence>
<dbReference type="Gene3D" id="3.90.1150.10">
    <property type="entry name" value="Aspartate Aminotransferase, domain 1"/>
    <property type="match status" value="1"/>
</dbReference>
<accession>A0A839IVL1</accession>
<dbReference type="PANTHER" id="PTHR11808:SF35">
    <property type="entry name" value="CYSTATHIONINE GAMMA-SYNTHASE (AFU_ORTHOLOGUE AFUA_7G01590)"/>
    <property type="match status" value="1"/>
</dbReference>
<dbReference type="InterPro" id="IPR000277">
    <property type="entry name" value="Cys/Met-Metab_PyrdxlP-dep_enz"/>
</dbReference>
<dbReference type="GO" id="GO:0016846">
    <property type="term" value="F:carbon-sulfur lyase activity"/>
    <property type="evidence" value="ECO:0007669"/>
    <property type="project" value="TreeGrafter"/>
</dbReference>
<dbReference type="InterPro" id="IPR015424">
    <property type="entry name" value="PyrdxlP-dep_Trfase"/>
</dbReference>
<protein>
    <submittedName>
        <fullName evidence="5">PLP-dependent transferase</fullName>
    </submittedName>
</protein>
<comment type="cofactor">
    <cofactor evidence="1 4">
        <name>pyridoxal 5'-phosphate</name>
        <dbReference type="ChEBI" id="CHEBI:597326"/>
    </cofactor>
</comment>
<organism evidence="5 6">
    <name type="scientific">Oceanospirillum sediminis</name>
    <dbReference type="NCBI Taxonomy" id="2760088"/>
    <lineage>
        <taxon>Bacteria</taxon>
        <taxon>Pseudomonadati</taxon>
        <taxon>Pseudomonadota</taxon>
        <taxon>Gammaproteobacteria</taxon>
        <taxon>Oceanospirillales</taxon>
        <taxon>Oceanospirillaceae</taxon>
        <taxon>Oceanospirillum</taxon>
    </lineage>
</organism>
<dbReference type="FunFam" id="3.40.640.10:FF:000046">
    <property type="entry name" value="Cystathionine gamma-lyase"/>
    <property type="match status" value="1"/>
</dbReference>
<name>A0A839IVL1_9GAMM</name>
<sequence length="381" mass="41410">MGGKIKTETLLAQAGHYLDQKTGAVVPPIQPSTTFARDEQGNLYDSSRIYARDQSVNAEMAEAVLCEMESGASCKLFASGMAAATALVQTLRPGNRLVAPSVMYWSLRAWLISFCEDWGIEISFYDPADEADLVRVVNKAPIQMLWVETPANPTWQVVDIARAAELAHSAGAQLVVDSTVATPLLTRPIELGADYVFHSATKYINGHSDVVAGALITAKEDSRWEKACSIRAQHGGILGPFESWLLLRGMRTMHVRVERACENALAFAQHFEGFPGVAEVIYPGLASHPQHEIAARQMQGGFGGMLSIRFEGGVERTAKIIGGLKYFLRATSLGGVESLVEHRALIEGPDSPVPDDLLRFSMGIENVEDLIQDLEQAIESA</sequence>
<evidence type="ECO:0000313" key="5">
    <source>
        <dbReference type="EMBL" id="MBB1488988.1"/>
    </source>
</evidence>
<evidence type="ECO:0000256" key="4">
    <source>
        <dbReference type="RuleBase" id="RU362118"/>
    </source>
</evidence>
<dbReference type="Gene3D" id="3.40.640.10">
    <property type="entry name" value="Type I PLP-dependent aspartate aminotransferase-like (Major domain)"/>
    <property type="match status" value="1"/>
</dbReference>
<evidence type="ECO:0000256" key="3">
    <source>
        <dbReference type="PIRSR" id="PIRSR001434-2"/>
    </source>
</evidence>
<comment type="similarity">
    <text evidence="4">Belongs to the trans-sulfuration enzymes family.</text>
</comment>
<dbReference type="Proteomes" id="UP000565262">
    <property type="component" value="Unassembled WGS sequence"/>
</dbReference>
<dbReference type="PROSITE" id="PS00868">
    <property type="entry name" value="CYS_MET_METAB_PP"/>
    <property type="match status" value="1"/>
</dbReference>
<dbReference type="SUPFAM" id="SSF53383">
    <property type="entry name" value="PLP-dependent transferases"/>
    <property type="match status" value="1"/>
</dbReference>
<dbReference type="PANTHER" id="PTHR11808">
    <property type="entry name" value="TRANS-SULFURATION ENZYME FAMILY MEMBER"/>
    <property type="match status" value="1"/>
</dbReference>
<dbReference type="GO" id="GO:0005737">
    <property type="term" value="C:cytoplasm"/>
    <property type="evidence" value="ECO:0007669"/>
    <property type="project" value="TreeGrafter"/>
</dbReference>
<feature type="modified residue" description="N6-(pyridoxal phosphate)lysine" evidence="3">
    <location>
        <position position="202"/>
    </location>
</feature>
<dbReference type="GO" id="GO:0016740">
    <property type="term" value="F:transferase activity"/>
    <property type="evidence" value="ECO:0007669"/>
    <property type="project" value="UniProtKB-KW"/>
</dbReference>
<dbReference type="GO" id="GO:0019346">
    <property type="term" value="P:transsulfuration"/>
    <property type="evidence" value="ECO:0007669"/>
    <property type="project" value="InterPro"/>
</dbReference>
<proteinExistence type="inferred from homology"/>
<keyword evidence="5" id="KW-0808">Transferase</keyword>
<dbReference type="CDD" id="cd00614">
    <property type="entry name" value="CGS_like"/>
    <property type="match status" value="1"/>
</dbReference>
<dbReference type="RefSeq" id="WP_182810757.1">
    <property type="nucleotide sequence ID" value="NZ_JACJFM010000040.1"/>
</dbReference>
<dbReference type="InterPro" id="IPR054542">
    <property type="entry name" value="Cys_met_metab_PP"/>
</dbReference>
<keyword evidence="2 3" id="KW-0663">Pyridoxal phosphate</keyword>
<dbReference type="EMBL" id="JACJFM010000040">
    <property type="protein sequence ID" value="MBB1488988.1"/>
    <property type="molecule type" value="Genomic_DNA"/>
</dbReference>
<reference evidence="5 6" key="1">
    <citation type="submission" date="2020-08" db="EMBL/GenBank/DDBJ databases">
        <title>Oceanospirillum sp. nov. isolated from marine sediment.</title>
        <authorList>
            <person name="Ji X."/>
        </authorList>
    </citation>
    <scope>NUCLEOTIDE SEQUENCE [LARGE SCALE GENOMIC DNA]</scope>
    <source>
        <strain evidence="5 6">D5</strain>
    </source>
</reference>
<comment type="caution">
    <text evidence="5">The sequence shown here is derived from an EMBL/GenBank/DDBJ whole genome shotgun (WGS) entry which is preliminary data.</text>
</comment>
<keyword evidence="6" id="KW-1185">Reference proteome</keyword>
<dbReference type="GO" id="GO:0030170">
    <property type="term" value="F:pyridoxal phosphate binding"/>
    <property type="evidence" value="ECO:0007669"/>
    <property type="project" value="InterPro"/>
</dbReference>
<dbReference type="PIRSF" id="PIRSF001434">
    <property type="entry name" value="CGS"/>
    <property type="match status" value="1"/>
</dbReference>
<dbReference type="Pfam" id="PF01053">
    <property type="entry name" value="Cys_Met_Meta_PP"/>
    <property type="match status" value="1"/>
</dbReference>
<evidence type="ECO:0000256" key="1">
    <source>
        <dbReference type="ARBA" id="ARBA00001933"/>
    </source>
</evidence>